<sequence length="249" mass="26595">MPPAFPGGTSVSRLSVYRDACADGLAGGTPHLHTASTEGYVVTGGRGALQTIDMSGFREIELAAGSTVWFTPGTIHRAVNHDDLEAVVVMQNAGLPEAGDAVMTFPPEVVEDPARYREAATLPSDVSDDEVAAAMRRRRDLAVEGFRRIRQAIDGGDSGPLQRLYAAAAALVRPAVPGWRKIWDGTVAHTTQVTSEVLDALERGEAGHLHDAVVLESPQSTTRRWGMCGRLHTHDVAQPHVHSSPPDGR</sequence>
<reference evidence="2 3" key="1">
    <citation type="submission" date="2020-02" db="EMBL/GenBank/DDBJ databases">
        <authorList>
            <person name="Li X.-J."/>
            <person name="Han X.-M."/>
        </authorList>
    </citation>
    <scope>NUCLEOTIDE SEQUENCE [LARGE SCALE GENOMIC DNA]</scope>
    <source>
        <strain evidence="2 3">CCTCC AB 2017055</strain>
    </source>
</reference>
<protein>
    <submittedName>
        <fullName evidence="2">Cupin domain-containing protein</fullName>
    </submittedName>
</protein>
<comment type="caution">
    <text evidence="2">The sequence shown here is derived from an EMBL/GenBank/DDBJ whole genome shotgun (WGS) entry which is preliminary data.</text>
</comment>
<keyword evidence="3" id="KW-1185">Reference proteome</keyword>
<dbReference type="EMBL" id="JAAGOA010000009">
    <property type="protein sequence ID" value="NEE01489.1"/>
    <property type="molecule type" value="Genomic_DNA"/>
</dbReference>
<evidence type="ECO:0000313" key="3">
    <source>
        <dbReference type="Proteomes" id="UP000475214"/>
    </source>
</evidence>
<dbReference type="SUPFAM" id="SSF51182">
    <property type="entry name" value="RmlC-like cupins"/>
    <property type="match status" value="1"/>
</dbReference>
<name>A0A6L9S8U8_9ACTN</name>
<dbReference type="InterPro" id="IPR013096">
    <property type="entry name" value="Cupin_2"/>
</dbReference>
<accession>A0A6L9S8U8</accession>
<dbReference type="Proteomes" id="UP000475214">
    <property type="component" value="Unassembled WGS sequence"/>
</dbReference>
<dbReference type="InterPro" id="IPR014710">
    <property type="entry name" value="RmlC-like_jellyroll"/>
</dbReference>
<dbReference type="InterPro" id="IPR011051">
    <property type="entry name" value="RmlC_Cupin_sf"/>
</dbReference>
<organism evidence="2 3">
    <name type="scientific">Phytoactinopolyspora halotolerans</name>
    <dbReference type="NCBI Taxonomy" id="1981512"/>
    <lineage>
        <taxon>Bacteria</taxon>
        <taxon>Bacillati</taxon>
        <taxon>Actinomycetota</taxon>
        <taxon>Actinomycetes</taxon>
        <taxon>Jiangellales</taxon>
        <taxon>Jiangellaceae</taxon>
        <taxon>Phytoactinopolyspora</taxon>
    </lineage>
</organism>
<evidence type="ECO:0000313" key="2">
    <source>
        <dbReference type="EMBL" id="NEE01489.1"/>
    </source>
</evidence>
<dbReference type="AlphaFoldDB" id="A0A6L9S8U8"/>
<dbReference type="RefSeq" id="WP_163739150.1">
    <property type="nucleotide sequence ID" value="NZ_JAAGOA010000009.1"/>
</dbReference>
<gene>
    <name evidence="2" type="ORF">G1H10_15045</name>
</gene>
<proteinExistence type="predicted"/>
<dbReference type="Pfam" id="PF07883">
    <property type="entry name" value="Cupin_2"/>
    <property type="match status" value="1"/>
</dbReference>
<dbReference type="Gene3D" id="2.60.120.10">
    <property type="entry name" value="Jelly Rolls"/>
    <property type="match status" value="1"/>
</dbReference>
<dbReference type="CDD" id="cd02208">
    <property type="entry name" value="cupin_RmlC-like"/>
    <property type="match status" value="1"/>
</dbReference>
<feature type="domain" description="Cupin type-2" evidence="1">
    <location>
        <begin position="27"/>
        <end position="89"/>
    </location>
</feature>
<evidence type="ECO:0000259" key="1">
    <source>
        <dbReference type="Pfam" id="PF07883"/>
    </source>
</evidence>